<proteinExistence type="predicted"/>
<dbReference type="Proteomes" id="UP000334990">
    <property type="component" value="Unassembled WGS sequence"/>
</dbReference>
<gene>
    <name evidence="2" type="ORF">Acor_77260</name>
</gene>
<comment type="caution">
    <text evidence="2">The sequence shown here is derived from an EMBL/GenBank/DDBJ whole genome shotgun (WGS) entry which is preliminary data.</text>
</comment>
<feature type="region of interest" description="Disordered" evidence="1">
    <location>
        <begin position="125"/>
        <end position="156"/>
    </location>
</feature>
<keyword evidence="3" id="KW-1185">Reference proteome</keyword>
<reference evidence="2 3" key="1">
    <citation type="submission" date="2019-10" db="EMBL/GenBank/DDBJ databases">
        <title>Whole genome shotgun sequence of Acrocarpospora corrugata NBRC 13972.</title>
        <authorList>
            <person name="Ichikawa N."/>
            <person name="Kimura A."/>
            <person name="Kitahashi Y."/>
            <person name="Komaki H."/>
            <person name="Oguchi A."/>
        </authorList>
    </citation>
    <scope>NUCLEOTIDE SEQUENCE [LARGE SCALE GENOMIC DNA]</scope>
    <source>
        <strain evidence="2 3">NBRC 13972</strain>
    </source>
</reference>
<evidence type="ECO:0000313" key="3">
    <source>
        <dbReference type="Proteomes" id="UP000334990"/>
    </source>
</evidence>
<sequence length="156" mass="17219">MREHRRRQPDARTPVVEVAIMTQRSEFDDIRAHITAEGTHSGDLLRIARELLDDLEQVRMREATLRTYYLALLTASRASVAAQAAGSDEPLLFVMHELAKHGQLPTGEEVSRILADATAAQALLASMGETPAPPRRTGPSSSRLRRCVGMSRSLPH</sequence>
<dbReference type="AlphaFoldDB" id="A0A5M3WH39"/>
<dbReference type="EMBL" id="BLAD01000107">
    <property type="protein sequence ID" value="GES05658.1"/>
    <property type="molecule type" value="Genomic_DNA"/>
</dbReference>
<evidence type="ECO:0000313" key="2">
    <source>
        <dbReference type="EMBL" id="GES05658.1"/>
    </source>
</evidence>
<name>A0A5M3WH39_9ACTN</name>
<protein>
    <submittedName>
        <fullName evidence="2">Uncharacterized protein</fullName>
    </submittedName>
</protein>
<accession>A0A5M3WH39</accession>
<evidence type="ECO:0000256" key="1">
    <source>
        <dbReference type="SAM" id="MobiDB-lite"/>
    </source>
</evidence>
<organism evidence="2 3">
    <name type="scientific">Acrocarpospora corrugata</name>
    <dbReference type="NCBI Taxonomy" id="35763"/>
    <lineage>
        <taxon>Bacteria</taxon>
        <taxon>Bacillati</taxon>
        <taxon>Actinomycetota</taxon>
        <taxon>Actinomycetes</taxon>
        <taxon>Streptosporangiales</taxon>
        <taxon>Streptosporangiaceae</taxon>
        <taxon>Acrocarpospora</taxon>
    </lineage>
</organism>